<dbReference type="GO" id="GO:0016887">
    <property type="term" value="F:ATP hydrolysis activity"/>
    <property type="evidence" value="ECO:0007669"/>
    <property type="project" value="InterPro"/>
</dbReference>
<keyword evidence="13" id="KW-1185">Reference proteome</keyword>
<dbReference type="InterPro" id="IPR011527">
    <property type="entry name" value="ABC1_TM_dom"/>
</dbReference>
<dbReference type="PROSITE" id="PS50893">
    <property type="entry name" value="ABC_TRANSPORTER_2"/>
    <property type="match status" value="1"/>
</dbReference>
<dbReference type="Gene3D" id="3.40.50.300">
    <property type="entry name" value="P-loop containing nucleotide triphosphate hydrolases"/>
    <property type="match status" value="1"/>
</dbReference>
<evidence type="ECO:0000313" key="13">
    <source>
        <dbReference type="Proteomes" id="UP001174909"/>
    </source>
</evidence>
<gene>
    <name evidence="12" type="ORF">GBAR_LOCUS1039</name>
</gene>
<dbReference type="CDD" id="cd18542">
    <property type="entry name" value="ABC_6TM_YknU_like"/>
    <property type="match status" value="1"/>
</dbReference>
<comment type="subcellular location">
    <subcellularLocation>
        <location evidence="1">Cell membrane</location>
        <topology evidence="1">Multi-pass membrane protein</topology>
    </subcellularLocation>
</comment>
<keyword evidence="2" id="KW-0813">Transport</keyword>
<dbReference type="Pfam" id="PF00664">
    <property type="entry name" value="ABC_membrane"/>
    <property type="match status" value="1"/>
</dbReference>
<feature type="transmembrane region" description="Helical" evidence="9">
    <location>
        <begin position="26"/>
        <end position="49"/>
    </location>
</feature>
<dbReference type="PANTHER" id="PTHR43394:SF1">
    <property type="entry name" value="ATP-BINDING CASSETTE SUB-FAMILY B MEMBER 10, MITOCHONDRIAL"/>
    <property type="match status" value="1"/>
</dbReference>
<dbReference type="PROSITE" id="PS00211">
    <property type="entry name" value="ABC_TRANSPORTER_1"/>
    <property type="match status" value="1"/>
</dbReference>
<dbReference type="PANTHER" id="PTHR43394">
    <property type="entry name" value="ATP-DEPENDENT PERMEASE MDL1, MITOCHONDRIAL"/>
    <property type="match status" value="1"/>
</dbReference>
<keyword evidence="5" id="KW-0547">Nucleotide-binding</keyword>
<evidence type="ECO:0000256" key="7">
    <source>
        <dbReference type="ARBA" id="ARBA00022989"/>
    </source>
</evidence>
<dbReference type="AlphaFoldDB" id="A0AA35VU87"/>
<evidence type="ECO:0000256" key="3">
    <source>
        <dbReference type="ARBA" id="ARBA00022475"/>
    </source>
</evidence>
<evidence type="ECO:0000259" key="11">
    <source>
        <dbReference type="PROSITE" id="PS50929"/>
    </source>
</evidence>
<feature type="transmembrane region" description="Helical" evidence="9">
    <location>
        <begin position="69"/>
        <end position="91"/>
    </location>
</feature>
<dbReference type="EMBL" id="CASHTH010000148">
    <property type="protein sequence ID" value="CAI7992545.1"/>
    <property type="molecule type" value="Genomic_DNA"/>
</dbReference>
<dbReference type="SUPFAM" id="SSF52540">
    <property type="entry name" value="P-loop containing nucleoside triphosphate hydrolases"/>
    <property type="match status" value="1"/>
</dbReference>
<keyword evidence="6 12" id="KW-0067">ATP-binding</keyword>
<name>A0AA35VU87_GEOBA</name>
<evidence type="ECO:0000313" key="12">
    <source>
        <dbReference type="EMBL" id="CAI7992545.1"/>
    </source>
</evidence>
<dbReference type="InterPro" id="IPR039421">
    <property type="entry name" value="Type_1_exporter"/>
</dbReference>
<accession>A0AA35VU87</accession>
<evidence type="ECO:0000259" key="10">
    <source>
        <dbReference type="PROSITE" id="PS50893"/>
    </source>
</evidence>
<keyword evidence="4 9" id="KW-0812">Transmembrane</keyword>
<feature type="domain" description="ABC transporter" evidence="10">
    <location>
        <begin position="356"/>
        <end position="593"/>
    </location>
</feature>
<protein>
    <submittedName>
        <fullName evidence="12">Uncharacterized ABC transporter ATP-binding protein YknU</fullName>
    </submittedName>
</protein>
<dbReference type="GO" id="GO:0015421">
    <property type="term" value="F:ABC-type oligopeptide transporter activity"/>
    <property type="evidence" value="ECO:0007669"/>
    <property type="project" value="TreeGrafter"/>
</dbReference>
<feature type="transmembrane region" description="Helical" evidence="9">
    <location>
        <begin position="262"/>
        <end position="282"/>
    </location>
</feature>
<dbReference type="GO" id="GO:0005886">
    <property type="term" value="C:plasma membrane"/>
    <property type="evidence" value="ECO:0007669"/>
    <property type="project" value="UniProtKB-SubCell"/>
</dbReference>
<keyword evidence="3" id="KW-1003">Cell membrane</keyword>
<dbReference type="InterPro" id="IPR003439">
    <property type="entry name" value="ABC_transporter-like_ATP-bd"/>
</dbReference>
<dbReference type="InterPro" id="IPR003593">
    <property type="entry name" value="AAA+_ATPase"/>
</dbReference>
<reference evidence="12" key="1">
    <citation type="submission" date="2023-03" db="EMBL/GenBank/DDBJ databases">
        <authorList>
            <person name="Steffen K."/>
            <person name="Cardenas P."/>
        </authorList>
    </citation>
    <scope>NUCLEOTIDE SEQUENCE</scope>
</reference>
<feature type="transmembrane region" description="Helical" evidence="9">
    <location>
        <begin position="152"/>
        <end position="171"/>
    </location>
</feature>
<keyword evidence="7 9" id="KW-1133">Transmembrane helix</keyword>
<dbReference type="SMART" id="SM00382">
    <property type="entry name" value="AAA"/>
    <property type="match status" value="1"/>
</dbReference>
<dbReference type="PROSITE" id="PS50929">
    <property type="entry name" value="ABC_TM1F"/>
    <property type="match status" value="1"/>
</dbReference>
<dbReference type="InterPro" id="IPR027417">
    <property type="entry name" value="P-loop_NTPase"/>
</dbReference>
<evidence type="ECO:0000256" key="9">
    <source>
        <dbReference type="SAM" id="Phobius"/>
    </source>
</evidence>
<dbReference type="Pfam" id="PF00005">
    <property type="entry name" value="ABC_tran"/>
    <property type="match status" value="1"/>
</dbReference>
<feature type="transmembrane region" description="Helical" evidence="9">
    <location>
        <begin position="177"/>
        <end position="197"/>
    </location>
</feature>
<dbReference type="GO" id="GO:0005524">
    <property type="term" value="F:ATP binding"/>
    <property type="evidence" value="ECO:0007669"/>
    <property type="project" value="UniProtKB-KW"/>
</dbReference>
<dbReference type="Gene3D" id="1.20.1560.10">
    <property type="entry name" value="ABC transporter type 1, transmembrane domain"/>
    <property type="match status" value="1"/>
</dbReference>
<dbReference type="Proteomes" id="UP001174909">
    <property type="component" value="Unassembled WGS sequence"/>
</dbReference>
<evidence type="ECO:0000256" key="5">
    <source>
        <dbReference type="ARBA" id="ARBA00022741"/>
    </source>
</evidence>
<evidence type="ECO:0000256" key="6">
    <source>
        <dbReference type="ARBA" id="ARBA00022840"/>
    </source>
</evidence>
<comment type="caution">
    <text evidence="12">The sequence shown here is derived from an EMBL/GenBank/DDBJ whole genome shotgun (WGS) entry which is preliminary data.</text>
</comment>
<evidence type="ECO:0000256" key="8">
    <source>
        <dbReference type="ARBA" id="ARBA00023136"/>
    </source>
</evidence>
<feature type="domain" description="ABC transmembrane type-1" evidence="11">
    <location>
        <begin position="29"/>
        <end position="322"/>
    </location>
</feature>
<dbReference type="FunFam" id="3.40.50.300:FF:000221">
    <property type="entry name" value="Multidrug ABC transporter ATP-binding protein"/>
    <property type="match status" value="1"/>
</dbReference>
<organism evidence="12 13">
    <name type="scientific">Geodia barretti</name>
    <name type="common">Barrett's horny sponge</name>
    <dbReference type="NCBI Taxonomy" id="519541"/>
    <lineage>
        <taxon>Eukaryota</taxon>
        <taxon>Metazoa</taxon>
        <taxon>Porifera</taxon>
        <taxon>Demospongiae</taxon>
        <taxon>Heteroscleromorpha</taxon>
        <taxon>Tetractinellida</taxon>
        <taxon>Astrophorina</taxon>
        <taxon>Geodiidae</taxon>
        <taxon>Geodia</taxon>
    </lineage>
</organism>
<evidence type="ECO:0000256" key="2">
    <source>
        <dbReference type="ARBA" id="ARBA00022448"/>
    </source>
</evidence>
<keyword evidence="8 9" id="KW-0472">Membrane</keyword>
<dbReference type="InterPro" id="IPR036640">
    <property type="entry name" value="ABC1_TM_sf"/>
</dbReference>
<dbReference type="InterPro" id="IPR017871">
    <property type="entry name" value="ABC_transporter-like_CS"/>
</dbReference>
<proteinExistence type="predicted"/>
<dbReference type="SUPFAM" id="SSF90123">
    <property type="entry name" value="ABC transporter transmembrane region"/>
    <property type="match status" value="1"/>
</dbReference>
<evidence type="ECO:0000256" key="4">
    <source>
        <dbReference type="ARBA" id="ARBA00022692"/>
    </source>
</evidence>
<evidence type="ECO:0000256" key="1">
    <source>
        <dbReference type="ARBA" id="ARBA00004651"/>
    </source>
</evidence>
<sequence>MTDTDNTGGGFHVLMRIIRMALEYRWLIAIGFVFIVGASIFQLFIPLLIGNGVETVEQIFTSENPDTDALRWTLVTIAGMLLGSALLRGVFTYGHMYISENLAQRLGYRLRMLYYEKLQRLSFAYHDRVHTGDLLTRGLLDIEGVRAFASRGMLRVVYLAIFVGTGTVLMMREDWQLALISLSFVPIAAWRSIVARLQTSRGWRRYQEEMGQLTKIMDENLKGIRVVRSFSAEPYELVKYDISSNEAFNRAYQLVTVRATNLTFITLAFFGAMSLVLLVGGLKVLDEANPFSLGQLAQFLAFMSIMQNPVRQLGMVVAGWARGATSGKRLFEVLDQVPEIDDKPGSKDLVITGGVLRFEHIDFAYMDQFGDEQVLTDVTFEARPGHTIGIVGPPGSGKSTLAHLIPRFYDPIAGRILIDDQDISEVTLASLRSAVGVVEQDTFLFTTTIDNNVAYGDPWAEHRSIESATSNAQMGEYVERLPSGYGTLVGERGVSLSGGQRQRLSIARSIMLHPQIIVFDDSTAAIDAATEQRIRAALQEVTADRATIIISHRLSSLMHANEILFLEGGKIVERGSHAELLEQGGKYRDLYELQIRPEDDNFQTKGEV</sequence>